<evidence type="ECO:0000313" key="2">
    <source>
        <dbReference type="Proteomes" id="UP000311919"/>
    </source>
</evidence>
<sequence length="957" mass="111745">MIIISIMNNFFDMKYTIQIFISFTHLLSLFHNYLCNEAKCQFSQYSVLKPNQLWWTHDGQRLPPVSFNLNDYLSKFAIKQGFDLTAAAEGWNQMLVSSNSDVLWIQQLCLHSYQFISMKQNASSPPLFSSSLSPRRRYFQLLPLFNGMIGFDEDSWCSRNPMLPDSAKESDKSDKTFVHLIHYSIRCERIIYRQSYKFIVQLDTTNSGPVYQCLYFQPINKNEPTKIINILQSKHVSLHPDESLCDETAEFQSILWIPSLSKTIEDLFIPCPLVGGFQITSLNKITLEKPICDYQTFATLESECVTNEGIEWIFDDPKCNIFEVNSISHHKCYTYWRKDGLTYTILNQDRKDDGYSIFTMVFSDIPEPLNPSDSQYGQNKPLWIYPGLHSRFYQNSSLLLDSDNVNVDTTIAKSWVDQSIYESPVYKLQIRRAFGICDDEPTSCTKGCDHDIRNRLFCYKSCPVDDKKCKSSQWDSCTFKRNYQGHWNYIKPPSNKKQTFTELHKSKWISLIFGENYLMFMGETNESYLCIREVRETIQDWFIIRSRKQANGCQPRDVCLELFQSGIQRSLEMRNTNTMEFRLSQSKKYGSNVKTLCNFESNSFSFNGKVKESSAALILVRNIEPFQTSNPYSDPPVKCGLYQIRLVGTMNINTDYLVGRWKLTGVFPLTKNYYEEYQAHSNNNNNNSESLQPENMYYDQSSVGSKYGYLESHVNRYKKSPFPKLAVGTDLKYTQPLIQNQMSKIFVSCRVELSDFNSTHSSTGEFGNKIWIHSECFNQQILSYFNASHVCLSSYNIIPVGFNDKRQFILITYHTKTKTYFCWIFKEIRQNNIQRYLAFLFDTPQCQYYRLPSGDIEVNEKEAIARISLTSATCINCERKFDQKSKVYTSKDNLRRSNILRIQTNHLKQRQSQRALRQSKQLTSKSISWQNRADIFTYHLTVCLSFTPYFVNRITYL</sequence>
<reference evidence="1 2" key="1">
    <citation type="submission" date="2019-03" db="EMBL/GenBank/DDBJ databases">
        <title>An improved genome assembly of the fluke Schistosoma japonicum.</title>
        <authorList>
            <person name="Hu W."/>
            <person name="Luo F."/>
            <person name="Yin M."/>
            <person name="Mo X."/>
            <person name="Sun C."/>
            <person name="Wu Q."/>
            <person name="Zhu B."/>
            <person name="Xiang M."/>
            <person name="Wang J."/>
            <person name="Wang Y."/>
            <person name="Zhang T."/>
            <person name="Xu B."/>
            <person name="Zheng H."/>
            <person name="Feng Z."/>
        </authorList>
    </citation>
    <scope>NUCLEOTIDE SEQUENCE [LARGE SCALE GENOMIC DNA]</scope>
    <source>
        <strain evidence="1">HuSjv2</strain>
        <tissue evidence="1">Worms</tissue>
    </source>
</reference>
<gene>
    <name evidence="1" type="ORF">EWB00_007150</name>
</gene>
<keyword evidence="2" id="KW-1185">Reference proteome</keyword>
<accession>A0A4Z2CVM2</accession>
<protein>
    <submittedName>
        <fullName evidence="1">Uncharacterized protein</fullName>
    </submittedName>
</protein>
<dbReference type="OrthoDB" id="5947018at2759"/>
<organism evidence="1 2">
    <name type="scientific">Schistosoma japonicum</name>
    <name type="common">Blood fluke</name>
    <dbReference type="NCBI Taxonomy" id="6182"/>
    <lineage>
        <taxon>Eukaryota</taxon>
        <taxon>Metazoa</taxon>
        <taxon>Spiralia</taxon>
        <taxon>Lophotrochozoa</taxon>
        <taxon>Platyhelminthes</taxon>
        <taxon>Trematoda</taxon>
        <taxon>Digenea</taxon>
        <taxon>Strigeidida</taxon>
        <taxon>Schistosomatoidea</taxon>
        <taxon>Schistosomatidae</taxon>
        <taxon>Schistosoma</taxon>
    </lineage>
</organism>
<dbReference type="AlphaFoldDB" id="A0A4Z2CVM2"/>
<comment type="caution">
    <text evidence="1">The sequence shown here is derived from an EMBL/GenBank/DDBJ whole genome shotgun (WGS) entry which is preliminary data.</text>
</comment>
<dbReference type="Proteomes" id="UP000311919">
    <property type="component" value="Unassembled WGS sequence"/>
</dbReference>
<evidence type="ECO:0000313" key="1">
    <source>
        <dbReference type="EMBL" id="TNN08265.1"/>
    </source>
</evidence>
<proteinExistence type="predicted"/>
<name>A0A4Z2CVM2_SCHJA</name>
<dbReference type="EMBL" id="SKCS01000411">
    <property type="protein sequence ID" value="TNN08265.1"/>
    <property type="molecule type" value="Genomic_DNA"/>
</dbReference>